<dbReference type="PANTHER" id="PTHR43280:SF28">
    <property type="entry name" value="HTH-TYPE TRANSCRIPTIONAL ACTIVATOR RHAS"/>
    <property type="match status" value="1"/>
</dbReference>
<keyword evidence="1" id="KW-0805">Transcription regulation</keyword>
<protein>
    <submittedName>
        <fullName evidence="7">AraC family transcriptional regulator</fullName>
    </submittedName>
</protein>
<feature type="transmembrane region" description="Helical" evidence="5">
    <location>
        <begin position="12"/>
        <end position="35"/>
    </location>
</feature>
<gene>
    <name evidence="7" type="ORF">WCV66_04425</name>
</gene>
<keyword evidence="5" id="KW-0812">Transmembrane</keyword>
<dbReference type="SMART" id="SM00342">
    <property type="entry name" value="HTH_ARAC"/>
    <property type="match status" value="1"/>
</dbReference>
<proteinExistence type="predicted"/>
<keyword evidence="5" id="KW-1133">Transmembrane helix</keyword>
<dbReference type="Gene3D" id="1.10.10.60">
    <property type="entry name" value="Homeodomain-like"/>
    <property type="match status" value="2"/>
</dbReference>
<evidence type="ECO:0000256" key="5">
    <source>
        <dbReference type="SAM" id="Phobius"/>
    </source>
</evidence>
<feature type="coiled-coil region" evidence="4">
    <location>
        <begin position="42"/>
        <end position="70"/>
    </location>
</feature>
<name>A0ABZ2MWH7_9BACI</name>
<organism evidence="7 8">
    <name type="scientific">Metabacillus rhizosphaerae</name>
    <dbReference type="NCBI Taxonomy" id="3117747"/>
    <lineage>
        <taxon>Bacteria</taxon>
        <taxon>Bacillati</taxon>
        <taxon>Bacillota</taxon>
        <taxon>Bacilli</taxon>
        <taxon>Bacillales</taxon>
        <taxon>Bacillaceae</taxon>
        <taxon>Metabacillus</taxon>
    </lineage>
</organism>
<keyword evidence="4" id="KW-0175">Coiled coil</keyword>
<feature type="transmembrane region" description="Helical" evidence="5">
    <location>
        <begin position="296"/>
        <end position="316"/>
    </location>
</feature>
<reference evidence="7 8" key="1">
    <citation type="submission" date="2024-02" db="EMBL/GenBank/DDBJ databases">
        <title>Seven novel Bacillus-like species.</title>
        <authorList>
            <person name="Liu G."/>
        </authorList>
    </citation>
    <scope>NUCLEOTIDE SEQUENCE [LARGE SCALE GENOMIC DNA]</scope>
    <source>
        <strain evidence="7 8">FJAT-53654</strain>
    </source>
</reference>
<accession>A0ABZ2MWH7</accession>
<evidence type="ECO:0000256" key="1">
    <source>
        <dbReference type="ARBA" id="ARBA00023015"/>
    </source>
</evidence>
<dbReference type="InterPro" id="IPR009057">
    <property type="entry name" value="Homeodomain-like_sf"/>
</dbReference>
<keyword evidence="2" id="KW-0238">DNA-binding</keyword>
<keyword evidence="8" id="KW-1185">Reference proteome</keyword>
<evidence type="ECO:0000256" key="2">
    <source>
        <dbReference type="ARBA" id="ARBA00023125"/>
    </source>
</evidence>
<dbReference type="Proteomes" id="UP001368328">
    <property type="component" value="Chromosome"/>
</dbReference>
<dbReference type="InterPro" id="IPR018060">
    <property type="entry name" value="HTH_AraC"/>
</dbReference>
<dbReference type="Pfam" id="PF12833">
    <property type="entry name" value="HTH_18"/>
    <property type="match status" value="1"/>
</dbReference>
<dbReference type="SUPFAM" id="SSF46689">
    <property type="entry name" value="Homeodomain-like"/>
    <property type="match status" value="1"/>
</dbReference>
<evidence type="ECO:0000256" key="3">
    <source>
        <dbReference type="ARBA" id="ARBA00023163"/>
    </source>
</evidence>
<dbReference type="RefSeq" id="WP_338788015.1">
    <property type="nucleotide sequence ID" value="NZ_CP147403.1"/>
</dbReference>
<dbReference type="PRINTS" id="PR00032">
    <property type="entry name" value="HTHARAC"/>
</dbReference>
<dbReference type="EMBL" id="CP147403">
    <property type="protein sequence ID" value="WXB89490.1"/>
    <property type="molecule type" value="Genomic_DNA"/>
</dbReference>
<evidence type="ECO:0000313" key="8">
    <source>
        <dbReference type="Proteomes" id="UP001368328"/>
    </source>
</evidence>
<keyword evidence="3" id="KW-0804">Transcription</keyword>
<evidence type="ECO:0000313" key="7">
    <source>
        <dbReference type="EMBL" id="WXB89490.1"/>
    </source>
</evidence>
<dbReference type="PROSITE" id="PS01124">
    <property type="entry name" value="HTH_ARAC_FAMILY_2"/>
    <property type="match status" value="1"/>
</dbReference>
<sequence length="755" mass="87170">MFRNRIKSRLLYKYIVSYLLVFLVPFLIMSTIIYYNSVSSLRQEIEQSNINKLEQVEKLTNERMKELETLAARISYDPRLTPYMISHGYYSGEAIDELKKYKANSSIIEELFVYYHDDETIYSTSGSFTIDALMQKKYRFGEWGKEDLISDLHTKLPFIKTVNNVVVKNDYNDKHENMIAYLFPIAPNNPQPYGTVMYFIEESTMTDLIQNILGETEGNVYIFNENNQTIASAINDEPISEEDLESLSLDNYGVNNIKLNGKDYSLVSVKSELSGWKFITLMEDKQFFKLLNNTTILIFAMLIVLLIVGFVLAVILGKNQYKPIQNLFEITNMGRKKTADLEGGNELETLRKTITHVFEDHQILNETMFMQKPFARDQFLVKLLKGNISDGKEINSLLHSLNIQMKDGHYFVTIVYFEKGTFIEDNLEEREKVFNTLSNISLGNATAHGIDLFYNDAMALIVSMDQVAKDANKERQKLVPQIQQYIHETCLFDPTIGVGGLYEEKNLINRSYIEALATMEYKFVKPQGSIIYFEEISIHPEQSLGYPIEEQMKLVQSLKQGDQIVAAETLSNMFKNLADKDLSIQVLKCICFDIINAIVKTISEMGLSKDIQDFKAIADFNSIEQLHKQLHELVLTICEEVDGKKESHNDKLRNDVLDYIRDNYNMYELSLESIALEFQLSVSYLSRFIKGQTGVTFTQYLQDLRMEDVKRQLRETDKPIKEIVVQVGYLDVANFTRKFKKIVGVTPGQYRNLNR</sequence>
<evidence type="ECO:0000256" key="4">
    <source>
        <dbReference type="SAM" id="Coils"/>
    </source>
</evidence>
<dbReference type="InterPro" id="IPR020449">
    <property type="entry name" value="Tscrpt_reg_AraC-type_HTH"/>
</dbReference>
<keyword evidence="5" id="KW-0472">Membrane</keyword>
<dbReference type="PANTHER" id="PTHR43280">
    <property type="entry name" value="ARAC-FAMILY TRANSCRIPTIONAL REGULATOR"/>
    <property type="match status" value="1"/>
</dbReference>
<feature type="domain" description="HTH araC/xylS-type" evidence="6">
    <location>
        <begin position="654"/>
        <end position="753"/>
    </location>
</feature>
<evidence type="ECO:0000259" key="6">
    <source>
        <dbReference type="PROSITE" id="PS01124"/>
    </source>
</evidence>